<evidence type="ECO:0000256" key="1">
    <source>
        <dbReference type="ARBA" id="ARBA00005568"/>
    </source>
</evidence>
<gene>
    <name evidence="5" type="ORF">H7F16_03275</name>
</gene>
<dbReference type="InterPro" id="IPR050251">
    <property type="entry name" value="HpcH-HpaI_aldolase"/>
</dbReference>
<evidence type="ECO:0000313" key="6">
    <source>
        <dbReference type="Proteomes" id="UP000555411"/>
    </source>
</evidence>
<protein>
    <submittedName>
        <fullName evidence="5">Aldolase</fullName>
    </submittedName>
</protein>
<dbReference type="EMBL" id="JACLQD010000001">
    <property type="protein sequence ID" value="MBC2834512.1"/>
    <property type="molecule type" value="Genomic_DNA"/>
</dbReference>
<keyword evidence="3" id="KW-0456">Lyase</keyword>
<accession>A0A842I2S4</accession>
<comment type="caution">
    <text evidence="5">The sequence shown here is derived from an EMBL/GenBank/DDBJ whole genome shotgun (WGS) entry which is preliminary data.</text>
</comment>
<sequence>MASGGLAVGMIVRLMRGVEIAAIAKSAGFDCLYIDLEHCSFSLETVSQICMTSTALGVTPMVRVPGLDAAEIGRTLEAGAQGVIVPHLETRADAELLVQAAKFPPMGSRSLLGMNPHTLFRIGPAAETMQAMNDATLVVGMIESIEAVGNSDEIASVEGLDMLLIGTNDLCNSLNVPGQLDHPKVREAYEKVAAACKRHGKRLGVGGLNSRPEVAKEMIALGASYVSAGSDTGFLMSAATATAKSFR</sequence>
<evidence type="ECO:0000313" key="5">
    <source>
        <dbReference type="EMBL" id="MBC2834512.1"/>
    </source>
</evidence>
<dbReference type="GO" id="GO:0005737">
    <property type="term" value="C:cytoplasm"/>
    <property type="evidence" value="ECO:0007669"/>
    <property type="project" value="TreeGrafter"/>
</dbReference>
<dbReference type="Gene3D" id="3.20.20.60">
    <property type="entry name" value="Phosphoenolpyruvate-binding domains"/>
    <property type="match status" value="1"/>
</dbReference>
<dbReference type="PANTHER" id="PTHR30502:SF0">
    <property type="entry name" value="PHOSPHOENOLPYRUVATE CARBOXYLASE FAMILY PROTEIN"/>
    <property type="match status" value="1"/>
</dbReference>
<evidence type="ECO:0000256" key="3">
    <source>
        <dbReference type="ARBA" id="ARBA00023239"/>
    </source>
</evidence>
<dbReference type="GO" id="GO:0016832">
    <property type="term" value="F:aldehyde-lyase activity"/>
    <property type="evidence" value="ECO:0007669"/>
    <property type="project" value="TreeGrafter"/>
</dbReference>
<dbReference type="InterPro" id="IPR015813">
    <property type="entry name" value="Pyrv/PenolPyrv_kinase-like_dom"/>
</dbReference>
<reference evidence="5 6" key="1">
    <citation type="journal article" date="2017" name="Int. J. Syst. Evol. Microbiol.">
        <title>Gemmobacter straminiformis sp. nov., isolated from an artificial fountain.</title>
        <authorList>
            <person name="Kang J.Y."/>
            <person name="Kim M.J."/>
            <person name="Chun J."/>
            <person name="Son K.P."/>
            <person name="Jahng K.Y."/>
        </authorList>
    </citation>
    <scope>NUCLEOTIDE SEQUENCE [LARGE SCALE GENOMIC DNA]</scope>
    <source>
        <strain evidence="5 6">CAM-8</strain>
    </source>
</reference>
<proteinExistence type="inferred from homology"/>
<dbReference type="SUPFAM" id="SSF51621">
    <property type="entry name" value="Phosphoenolpyruvate/pyruvate domain"/>
    <property type="match status" value="1"/>
</dbReference>
<keyword evidence="2" id="KW-0479">Metal-binding</keyword>
<feature type="domain" description="HpcH/HpaI aldolase/citrate lyase" evidence="4">
    <location>
        <begin position="20"/>
        <end position="236"/>
    </location>
</feature>
<dbReference type="InterPro" id="IPR040442">
    <property type="entry name" value="Pyrv_kinase-like_dom_sf"/>
</dbReference>
<keyword evidence="6" id="KW-1185">Reference proteome</keyword>
<dbReference type="PANTHER" id="PTHR30502">
    <property type="entry name" value="2-KETO-3-DEOXY-L-RHAMNONATE ALDOLASE"/>
    <property type="match status" value="1"/>
</dbReference>
<organism evidence="5 6">
    <name type="scientific">Paragemmobacter straminiformis</name>
    <dbReference type="NCBI Taxonomy" id="2045119"/>
    <lineage>
        <taxon>Bacteria</taxon>
        <taxon>Pseudomonadati</taxon>
        <taxon>Pseudomonadota</taxon>
        <taxon>Alphaproteobacteria</taxon>
        <taxon>Rhodobacterales</taxon>
        <taxon>Paracoccaceae</taxon>
        <taxon>Paragemmobacter</taxon>
    </lineage>
</organism>
<dbReference type="GO" id="GO:0046872">
    <property type="term" value="F:metal ion binding"/>
    <property type="evidence" value="ECO:0007669"/>
    <property type="project" value="UniProtKB-KW"/>
</dbReference>
<dbReference type="AlphaFoldDB" id="A0A842I2S4"/>
<comment type="similarity">
    <text evidence="1">Belongs to the HpcH/HpaI aldolase family.</text>
</comment>
<dbReference type="Pfam" id="PF03328">
    <property type="entry name" value="HpcH_HpaI"/>
    <property type="match status" value="1"/>
</dbReference>
<evidence type="ECO:0000256" key="2">
    <source>
        <dbReference type="ARBA" id="ARBA00022723"/>
    </source>
</evidence>
<dbReference type="Proteomes" id="UP000555411">
    <property type="component" value="Unassembled WGS sequence"/>
</dbReference>
<evidence type="ECO:0000259" key="4">
    <source>
        <dbReference type="Pfam" id="PF03328"/>
    </source>
</evidence>
<name>A0A842I2S4_9RHOB</name>
<dbReference type="InterPro" id="IPR005000">
    <property type="entry name" value="Aldolase/citrate-lyase_domain"/>
</dbReference>